<dbReference type="GO" id="GO:0005886">
    <property type="term" value="C:plasma membrane"/>
    <property type="evidence" value="ECO:0007669"/>
    <property type="project" value="UniProtKB-SubCell"/>
</dbReference>
<name>A0A9X1W9X5_9VIBR</name>
<evidence type="ECO:0000256" key="4">
    <source>
        <dbReference type="ARBA" id="ARBA00022989"/>
    </source>
</evidence>
<feature type="transmembrane region" description="Helical" evidence="6">
    <location>
        <begin position="156"/>
        <end position="178"/>
    </location>
</feature>
<keyword evidence="3 6" id="KW-0812">Transmembrane</keyword>
<dbReference type="PANTHER" id="PTHR30086">
    <property type="entry name" value="ARGININE EXPORTER PROTEIN ARGO"/>
    <property type="match status" value="1"/>
</dbReference>
<dbReference type="Pfam" id="PF01810">
    <property type="entry name" value="LysE"/>
    <property type="match status" value="1"/>
</dbReference>
<feature type="transmembrane region" description="Helical" evidence="6">
    <location>
        <begin position="44"/>
        <end position="71"/>
    </location>
</feature>
<dbReference type="AlphaFoldDB" id="A0A9X1W9X5"/>
<dbReference type="PANTHER" id="PTHR30086:SF20">
    <property type="entry name" value="ARGININE EXPORTER PROTEIN ARGO-RELATED"/>
    <property type="match status" value="1"/>
</dbReference>
<feature type="transmembrane region" description="Helical" evidence="6">
    <location>
        <begin position="116"/>
        <end position="136"/>
    </location>
</feature>
<feature type="transmembrane region" description="Helical" evidence="6">
    <location>
        <begin position="12"/>
        <end position="35"/>
    </location>
</feature>
<keyword evidence="2" id="KW-1003">Cell membrane</keyword>
<evidence type="ECO:0000256" key="5">
    <source>
        <dbReference type="ARBA" id="ARBA00023136"/>
    </source>
</evidence>
<dbReference type="RefSeq" id="WP_244356479.1">
    <property type="nucleotide sequence ID" value="NZ_JAJNNZ010000004.1"/>
</dbReference>
<evidence type="ECO:0000256" key="3">
    <source>
        <dbReference type="ARBA" id="ARBA00022692"/>
    </source>
</evidence>
<dbReference type="Proteomes" id="UP001139488">
    <property type="component" value="Unassembled WGS sequence"/>
</dbReference>
<evidence type="ECO:0000313" key="8">
    <source>
        <dbReference type="Proteomes" id="UP001139488"/>
    </source>
</evidence>
<keyword evidence="4 6" id="KW-1133">Transmembrane helix</keyword>
<feature type="transmembrane region" description="Helical" evidence="6">
    <location>
        <begin position="190"/>
        <end position="208"/>
    </location>
</feature>
<comment type="subcellular location">
    <subcellularLocation>
        <location evidence="1">Cell membrane</location>
        <topology evidence="1">Multi-pass membrane protein</topology>
    </subcellularLocation>
</comment>
<comment type="caution">
    <text evidence="7">The sequence shown here is derived from an EMBL/GenBank/DDBJ whole genome shotgun (WGS) entry which is preliminary data.</text>
</comment>
<reference evidence="7" key="1">
    <citation type="submission" date="2021-11" db="EMBL/GenBank/DDBJ databases">
        <title>Vibrio ZSDE26 sp. nov. and Vibrio ZSDZ34 sp. nov., isolated from coastal seawater in Qingdao.</title>
        <authorList>
            <person name="Zhang P."/>
        </authorList>
    </citation>
    <scope>NUCLEOTIDE SEQUENCE</scope>
    <source>
        <strain evidence="7">ZSDZ34</strain>
    </source>
</reference>
<proteinExistence type="predicted"/>
<dbReference type="GO" id="GO:0015171">
    <property type="term" value="F:amino acid transmembrane transporter activity"/>
    <property type="evidence" value="ECO:0007669"/>
    <property type="project" value="TreeGrafter"/>
</dbReference>
<evidence type="ECO:0000256" key="1">
    <source>
        <dbReference type="ARBA" id="ARBA00004651"/>
    </source>
</evidence>
<dbReference type="EMBL" id="JAJNNZ010000004">
    <property type="protein sequence ID" value="MCJ2376698.1"/>
    <property type="molecule type" value="Genomic_DNA"/>
</dbReference>
<keyword evidence="5 6" id="KW-0472">Membrane</keyword>
<evidence type="ECO:0000256" key="2">
    <source>
        <dbReference type="ARBA" id="ARBA00022475"/>
    </source>
</evidence>
<evidence type="ECO:0000313" key="7">
    <source>
        <dbReference type="EMBL" id="MCJ2376698.1"/>
    </source>
</evidence>
<accession>A0A9X1W9X5</accession>
<protein>
    <submittedName>
        <fullName evidence="7">LysE/ArgO family amino acid transporter</fullName>
    </submittedName>
</protein>
<gene>
    <name evidence="7" type="ORF">LNL84_07585</name>
</gene>
<keyword evidence="8" id="KW-1185">Reference proteome</keyword>
<evidence type="ECO:0000256" key="6">
    <source>
        <dbReference type="SAM" id="Phobius"/>
    </source>
</evidence>
<dbReference type="InterPro" id="IPR001123">
    <property type="entry name" value="LeuE-type"/>
</dbReference>
<organism evidence="7 8">
    <name type="scientific">Vibrio gelatinilyticus</name>
    <dbReference type="NCBI Taxonomy" id="2893468"/>
    <lineage>
        <taxon>Bacteria</taxon>
        <taxon>Pseudomonadati</taxon>
        <taxon>Pseudomonadota</taxon>
        <taxon>Gammaproteobacteria</taxon>
        <taxon>Vibrionales</taxon>
        <taxon>Vibrionaceae</taxon>
        <taxon>Vibrio</taxon>
    </lineage>
</organism>
<feature type="transmembrane region" description="Helical" evidence="6">
    <location>
        <begin position="77"/>
        <end position="95"/>
    </location>
</feature>
<sequence length="209" mass="22930">MDITVGEQLDFTVFTTGFSLGLSLILAIGAQNAFVLKQGLKRHFVLWVCLVCAVSDALLIAAGVSGFGAIINTYPQVEFVARYFGAAFLFFYSYQNLRSVLKQDHQLDPHGDTTKGLTHTLLICLALTWLNPHVYLDTIVLLGSISTQYAPNQLSFGLGAITASFVFFFSLGYGAKLLTPLFHRPQAWKVLEGIVGLIMLFIAISLVVY</sequence>